<dbReference type="PANTHER" id="PTHR42673">
    <property type="entry name" value="MALEYLACETOACETATE ISOMERASE"/>
    <property type="match status" value="1"/>
</dbReference>
<dbReference type="Proteomes" id="UP000271624">
    <property type="component" value="Unassembled WGS sequence"/>
</dbReference>
<dbReference type="InterPro" id="IPR036282">
    <property type="entry name" value="Glutathione-S-Trfase_C_sf"/>
</dbReference>
<dbReference type="PANTHER" id="PTHR42673:SF4">
    <property type="entry name" value="MALEYLACETOACETATE ISOMERASE"/>
    <property type="match status" value="1"/>
</dbReference>
<dbReference type="SUPFAM" id="SSF52833">
    <property type="entry name" value="Thioredoxin-like"/>
    <property type="match status" value="1"/>
</dbReference>
<keyword evidence="2" id="KW-0808">Transferase</keyword>
<dbReference type="PROSITE" id="PS50404">
    <property type="entry name" value="GST_NTER"/>
    <property type="match status" value="1"/>
</dbReference>
<dbReference type="EMBL" id="RSCL01000001">
    <property type="protein sequence ID" value="RUT10301.1"/>
    <property type="molecule type" value="Genomic_DNA"/>
</dbReference>
<feature type="domain" description="GST N-terminal" evidence="1">
    <location>
        <begin position="4"/>
        <end position="84"/>
    </location>
</feature>
<dbReference type="InterPro" id="IPR040079">
    <property type="entry name" value="Glutathione_S-Trfase"/>
</dbReference>
<dbReference type="Gene3D" id="1.20.1050.10">
    <property type="match status" value="1"/>
</dbReference>
<dbReference type="InterPro" id="IPR036249">
    <property type="entry name" value="Thioredoxin-like_sf"/>
</dbReference>
<dbReference type="FunFam" id="3.40.30.10:FF:000206">
    <property type="entry name" value="Probable glutathione S-transferase"/>
    <property type="match status" value="1"/>
</dbReference>
<comment type="caution">
    <text evidence="2">The sequence shown here is derived from an EMBL/GenBank/DDBJ whole genome shotgun (WGS) entry which is preliminary data.</text>
</comment>
<dbReference type="GO" id="GO:0006559">
    <property type="term" value="P:L-phenylalanine catabolic process"/>
    <property type="evidence" value="ECO:0007669"/>
    <property type="project" value="TreeGrafter"/>
</dbReference>
<reference evidence="2" key="1">
    <citation type="submission" date="2018-12" db="EMBL/GenBank/DDBJ databases">
        <authorList>
            <person name="Will S."/>
            <person name="Neumann-Schaal M."/>
            <person name="Henke P."/>
        </authorList>
    </citation>
    <scope>NUCLEOTIDE SEQUENCE</scope>
    <source>
        <strain evidence="2">PCC 7102</strain>
    </source>
</reference>
<proteinExistence type="predicted"/>
<dbReference type="Gene3D" id="3.40.30.10">
    <property type="entry name" value="Glutaredoxin"/>
    <property type="match status" value="1"/>
</dbReference>
<dbReference type="OrthoDB" id="508763at2"/>
<reference evidence="2" key="2">
    <citation type="journal article" date="2019" name="Genome Biol. Evol.">
        <title>Day and night: Metabolic profiles and evolutionary relationships of six axenic non-marine cyanobacteria.</title>
        <authorList>
            <person name="Will S.E."/>
            <person name="Henke P."/>
            <person name="Boedeker C."/>
            <person name="Huang S."/>
            <person name="Brinkmann H."/>
            <person name="Rohde M."/>
            <person name="Jarek M."/>
            <person name="Friedl T."/>
            <person name="Seufert S."/>
            <person name="Schumacher M."/>
            <person name="Overmann J."/>
            <person name="Neumann-Schaal M."/>
            <person name="Petersen J."/>
        </authorList>
    </citation>
    <scope>NUCLEOTIDE SEQUENCE [LARGE SCALE GENOMIC DNA]</scope>
    <source>
        <strain evidence="2">PCC 7102</strain>
    </source>
</reference>
<dbReference type="SFLD" id="SFLDG00358">
    <property type="entry name" value="Main_(cytGST)"/>
    <property type="match status" value="1"/>
</dbReference>
<protein>
    <submittedName>
        <fullName evidence="2">Glutathione S-transferase</fullName>
    </submittedName>
</protein>
<dbReference type="CDD" id="cd03194">
    <property type="entry name" value="GST_C_3"/>
    <property type="match status" value="1"/>
</dbReference>
<dbReference type="InterPro" id="IPR004045">
    <property type="entry name" value="Glutathione_S-Trfase_N"/>
</dbReference>
<dbReference type="RefSeq" id="WP_127079015.1">
    <property type="nucleotide sequence ID" value="NZ_RSCL01000001.1"/>
</dbReference>
<name>A0A3S1AVX5_9CYAN</name>
<accession>A0A3S1AVX5</accession>
<dbReference type="GO" id="GO:0016034">
    <property type="term" value="F:maleylacetoacetate isomerase activity"/>
    <property type="evidence" value="ECO:0007669"/>
    <property type="project" value="TreeGrafter"/>
</dbReference>
<dbReference type="AlphaFoldDB" id="A0A3S1AVX5"/>
<evidence type="ECO:0000313" key="3">
    <source>
        <dbReference type="Proteomes" id="UP000271624"/>
    </source>
</evidence>
<gene>
    <name evidence="2" type="ORF">DSM106972_007960</name>
</gene>
<dbReference type="SUPFAM" id="SSF47616">
    <property type="entry name" value="GST C-terminal domain-like"/>
    <property type="match status" value="1"/>
</dbReference>
<evidence type="ECO:0000313" key="2">
    <source>
        <dbReference type="EMBL" id="RUT10301.1"/>
    </source>
</evidence>
<dbReference type="Pfam" id="PF13410">
    <property type="entry name" value="GST_C_2"/>
    <property type="match status" value="1"/>
</dbReference>
<dbReference type="SFLD" id="SFLDS00019">
    <property type="entry name" value="Glutathione_Transferase_(cytos"/>
    <property type="match status" value="1"/>
</dbReference>
<sequence length="225" mass="25892">MSQFTLVIGNKNYSSWSLRPWLLMKQFGIEFNEICIPLYQPETQSKLSQYSPSGKVPVLIHEKQTIWDSLAICEYLVETFPNLNLYPQDKNARALARSINAEMHSGFQHLRQNMPMNCCAVLPGKGMTPDVQKDIERITNIWRQLREQFSKEGNMLFGKFTIADAMYAPVILRFKTYGVQLNSICQDYSEAVLELPGMQQWLEAAKNEQETIPAFELGDNHPRPI</sequence>
<keyword evidence="3" id="KW-1185">Reference proteome</keyword>
<dbReference type="GO" id="GO:0004364">
    <property type="term" value="F:glutathione transferase activity"/>
    <property type="evidence" value="ECO:0007669"/>
    <property type="project" value="TreeGrafter"/>
</dbReference>
<organism evidence="2 3">
    <name type="scientific">Dulcicalothrix desertica PCC 7102</name>
    <dbReference type="NCBI Taxonomy" id="232991"/>
    <lineage>
        <taxon>Bacteria</taxon>
        <taxon>Bacillati</taxon>
        <taxon>Cyanobacteriota</taxon>
        <taxon>Cyanophyceae</taxon>
        <taxon>Nostocales</taxon>
        <taxon>Calotrichaceae</taxon>
        <taxon>Dulcicalothrix</taxon>
    </lineage>
</organism>
<dbReference type="GO" id="GO:0006749">
    <property type="term" value="P:glutathione metabolic process"/>
    <property type="evidence" value="ECO:0007669"/>
    <property type="project" value="TreeGrafter"/>
</dbReference>
<dbReference type="CDD" id="cd03043">
    <property type="entry name" value="GST_N_1"/>
    <property type="match status" value="1"/>
</dbReference>
<dbReference type="Pfam" id="PF13409">
    <property type="entry name" value="GST_N_2"/>
    <property type="match status" value="1"/>
</dbReference>
<evidence type="ECO:0000259" key="1">
    <source>
        <dbReference type="PROSITE" id="PS50404"/>
    </source>
</evidence>